<accession>A0A6H0S6X0</accession>
<keyword evidence="1" id="KW-0472">Membrane</keyword>
<dbReference type="AlphaFoldDB" id="A0A6H0S6X0"/>
<reference evidence="2 3" key="1">
    <citation type="submission" date="2019-04" db="EMBL/GenBank/DDBJ databases">
        <title>Draft, Whole-Genome Sequence of the Anthracene-degrading Mycobacterium frederiksbergense LB501T, Isolated from a Polycyclic Aromatic Hydrocarbon (PAH)-Contaminated Soil.</title>
        <authorList>
            <person name="Augelletti F."/>
        </authorList>
    </citation>
    <scope>NUCLEOTIDE SEQUENCE [LARGE SCALE GENOMIC DNA]</scope>
    <source>
        <strain evidence="2 3">LB 501T</strain>
    </source>
</reference>
<evidence type="ECO:0000256" key="1">
    <source>
        <dbReference type="SAM" id="Phobius"/>
    </source>
</evidence>
<evidence type="ECO:0000313" key="2">
    <source>
        <dbReference type="EMBL" id="QIV83253.1"/>
    </source>
</evidence>
<protein>
    <submittedName>
        <fullName evidence="2">Uncharacterized protein</fullName>
    </submittedName>
</protein>
<keyword evidence="1" id="KW-1133">Transmembrane helix</keyword>
<feature type="transmembrane region" description="Helical" evidence="1">
    <location>
        <begin position="49"/>
        <end position="70"/>
    </location>
</feature>
<gene>
    <name evidence="2" type="ORF">EXE63_21970</name>
</gene>
<dbReference type="EMBL" id="CP038799">
    <property type="protein sequence ID" value="QIV83253.1"/>
    <property type="molecule type" value="Genomic_DNA"/>
</dbReference>
<dbReference type="Proteomes" id="UP000501849">
    <property type="component" value="Chromosome"/>
</dbReference>
<dbReference type="KEGG" id="mfre:EXE63_21970"/>
<keyword evidence="1" id="KW-0812">Transmembrane</keyword>
<evidence type="ECO:0000313" key="3">
    <source>
        <dbReference type="Proteomes" id="UP000501849"/>
    </source>
</evidence>
<sequence>MSLRGAEEYYGGDVGTALCVSGQTAASRGPGCRSGGLGDGIASLAFPVLHMQGILVPAAAGGVGLVISAYEQRTHLGQLRLTRSDDLTPALYTQCRCS</sequence>
<organism evidence="2 3">
    <name type="scientific">Mycolicibacterium frederiksbergense</name>
    <dbReference type="NCBI Taxonomy" id="117567"/>
    <lineage>
        <taxon>Bacteria</taxon>
        <taxon>Bacillati</taxon>
        <taxon>Actinomycetota</taxon>
        <taxon>Actinomycetes</taxon>
        <taxon>Mycobacteriales</taxon>
        <taxon>Mycobacteriaceae</taxon>
        <taxon>Mycolicibacterium</taxon>
    </lineage>
</organism>
<name>A0A6H0S6X0_9MYCO</name>
<keyword evidence="3" id="KW-1185">Reference proteome</keyword>
<proteinExistence type="predicted"/>